<comment type="caution">
    <text evidence="1">The sequence shown here is derived from an EMBL/GenBank/DDBJ whole genome shotgun (WGS) entry which is preliminary data.</text>
</comment>
<dbReference type="AlphaFoldDB" id="A0A2W2AMI2"/>
<dbReference type="RefSeq" id="WP_110996948.1">
    <property type="nucleotide sequence ID" value="NZ_QKTW01000002.1"/>
</dbReference>
<dbReference type="InterPro" id="IPR025332">
    <property type="entry name" value="DUF4238"/>
</dbReference>
<evidence type="ECO:0000313" key="1">
    <source>
        <dbReference type="EMBL" id="PZF74742.1"/>
    </source>
</evidence>
<evidence type="ECO:0000313" key="2">
    <source>
        <dbReference type="Proteomes" id="UP000248745"/>
    </source>
</evidence>
<dbReference type="OrthoDB" id="669645at2"/>
<proteinExistence type="predicted"/>
<name>A0A2W2AMI2_9BACT</name>
<dbReference type="Pfam" id="PF14022">
    <property type="entry name" value="DUF4238"/>
    <property type="match status" value="1"/>
</dbReference>
<protein>
    <recommendedName>
        <fullName evidence="3">DUF4238 domain-containing protein</fullName>
    </recommendedName>
</protein>
<sequence>MNIEDTEFGKYLNKKSSRHHYIPQFLINGFKNENGLLYIFDKNKDEILSKPRPPKSIFFENDRNTLQIDEKNTSSILEDSLYSTIDNQISKIIYELQSAPLQKIDLTDEKVSKMIFFLITLFWRIPATDFAADNIFANSKILVDGIELNHMHSDAAMNKINRAGLFKHHIDQMILNGIKGQRVYNIHEVAEDVCVIGDNPILFKNFSNKFSEFNDTDILMAVSSNRIFSSTFKPLKKFSAANLRMFNIQIIEQSSKYIACGNLEVLKNAVELYRTVVKKGAIHTLNNWAFEEIT</sequence>
<reference evidence="1 2" key="1">
    <citation type="submission" date="2018-06" db="EMBL/GenBank/DDBJ databases">
        <title>Mucibacter soli gen. nov., sp. nov., a new member of the family Chitinophagaceae producing mucin.</title>
        <authorList>
            <person name="Kim M.-K."/>
            <person name="Park S."/>
            <person name="Kim T.-S."/>
            <person name="Joung Y."/>
            <person name="Han J.-H."/>
            <person name="Kim S.B."/>
        </authorList>
    </citation>
    <scope>NUCLEOTIDE SEQUENCE [LARGE SCALE GENOMIC DNA]</scope>
    <source>
        <strain evidence="1 2">R1-15</strain>
    </source>
</reference>
<dbReference type="EMBL" id="QKTW01000002">
    <property type="protein sequence ID" value="PZF74742.1"/>
    <property type="molecule type" value="Genomic_DNA"/>
</dbReference>
<organism evidence="1 2">
    <name type="scientific">Taibaiella soli</name>
    <dbReference type="NCBI Taxonomy" id="1649169"/>
    <lineage>
        <taxon>Bacteria</taxon>
        <taxon>Pseudomonadati</taxon>
        <taxon>Bacteroidota</taxon>
        <taxon>Chitinophagia</taxon>
        <taxon>Chitinophagales</taxon>
        <taxon>Chitinophagaceae</taxon>
        <taxon>Taibaiella</taxon>
    </lineage>
</organism>
<evidence type="ECO:0008006" key="3">
    <source>
        <dbReference type="Google" id="ProtNLM"/>
    </source>
</evidence>
<keyword evidence="2" id="KW-1185">Reference proteome</keyword>
<accession>A0A2W2AMI2</accession>
<dbReference type="Proteomes" id="UP000248745">
    <property type="component" value="Unassembled WGS sequence"/>
</dbReference>
<gene>
    <name evidence="1" type="ORF">DN068_00660</name>
</gene>